<gene>
    <name evidence="2" type="ORF">DT376_42530</name>
</gene>
<dbReference type="AlphaFoldDB" id="A0A367LUS5"/>
<dbReference type="Proteomes" id="UP000253594">
    <property type="component" value="Unassembled WGS sequence"/>
</dbReference>
<proteinExistence type="predicted"/>
<accession>A0A367LUS5</accession>
<reference evidence="2 3" key="1">
    <citation type="submission" date="2018-07" db="EMBL/GenBank/DDBJ databases">
        <title>Mechanisms of high-level aminoglycoside resistance among Gram-negative pathogens in Brazil.</title>
        <authorList>
            <person name="Ballaben A.S."/>
            <person name="Darini A.L.C."/>
            <person name="Doi Y."/>
        </authorList>
    </citation>
    <scope>NUCLEOTIDE SEQUENCE [LARGE SCALE GENOMIC DNA]</scope>
    <source>
        <strain evidence="2 3">B2-305</strain>
    </source>
</reference>
<protein>
    <submittedName>
        <fullName evidence="2">Uncharacterized protein</fullName>
    </submittedName>
</protein>
<feature type="compositionally biased region" description="Basic residues" evidence="1">
    <location>
        <begin position="30"/>
        <end position="46"/>
    </location>
</feature>
<sequence>MGLASPSDGGGTARQEQGTIHASTGPEIHLRRRRRETRVRCRRVRTGRSALRAFPPEPEAGQRQERHRFQAGTRPA</sequence>
<dbReference type="EMBL" id="QORE01003591">
    <property type="protein sequence ID" value="RCI68518.1"/>
    <property type="molecule type" value="Genomic_DNA"/>
</dbReference>
<name>A0A367LUS5_PSEAI</name>
<evidence type="ECO:0000256" key="1">
    <source>
        <dbReference type="SAM" id="MobiDB-lite"/>
    </source>
</evidence>
<comment type="caution">
    <text evidence="2">The sequence shown here is derived from an EMBL/GenBank/DDBJ whole genome shotgun (WGS) entry which is preliminary data.</text>
</comment>
<organism evidence="2 3">
    <name type="scientific">Pseudomonas aeruginosa</name>
    <dbReference type="NCBI Taxonomy" id="287"/>
    <lineage>
        <taxon>Bacteria</taxon>
        <taxon>Pseudomonadati</taxon>
        <taxon>Pseudomonadota</taxon>
        <taxon>Gammaproteobacteria</taxon>
        <taxon>Pseudomonadales</taxon>
        <taxon>Pseudomonadaceae</taxon>
        <taxon>Pseudomonas</taxon>
    </lineage>
</organism>
<evidence type="ECO:0000313" key="3">
    <source>
        <dbReference type="Proteomes" id="UP000253594"/>
    </source>
</evidence>
<feature type="region of interest" description="Disordered" evidence="1">
    <location>
        <begin position="1"/>
        <end position="76"/>
    </location>
</feature>
<feature type="non-terminal residue" evidence="2">
    <location>
        <position position="76"/>
    </location>
</feature>
<evidence type="ECO:0000313" key="2">
    <source>
        <dbReference type="EMBL" id="RCI68518.1"/>
    </source>
</evidence>